<evidence type="ECO:0000313" key="3">
    <source>
        <dbReference type="Proteomes" id="UP000749646"/>
    </source>
</evidence>
<evidence type="ECO:0000313" key="2">
    <source>
        <dbReference type="EMBL" id="KAF9931888.1"/>
    </source>
</evidence>
<reference evidence="2" key="1">
    <citation type="journal article" date="2020" name="Fungal Divers.">
        <title>Resolving the Mortierellaceae phylogeny through synthesis of multi-gene phylogenetics and phylogenomics.</title>
        <authorList>
            <person name="Vandepol N."/>
            <person name="Liber J."/>
            <person name="Desiro A."/>
            <person name="Na H."/>
            <person name="Kennedy M."/>
            <person name="Barry K."/>
            <person name="Grigoriev I.V."/>
            <person name="Miller A.N."/>
            <person name="O'Donnell K."/>
            <person name="Stajich J.E."/>
            <person name="Bonito G."/>
        </authorList>
    </citation>
    <scope>NUCLEOTIDE SEQUENCE</scope>
    <source>
        <strain evidence="2">MES-2147</strain>
    </source>
</reference>
<dbReference type="EMBL" id="JAAAHW010010027">
    <property type="protein sequence ID" value="KAF9931888.1"/>
    <property type="molecule type" value="Genomic_DNA"/>
</dbReference>
<feature type="region of interest" description="Disordered" evidence="1">
    <location>
        <begin position="1"/>
        <end position="26"/>
    </location>
</feature>
<name>A0A9P6LSH5_9FUNG</name>
<feature type="region of interest" description="Disordered" evidence="1">
    <location>
        <begin position="130"/>
        <end position="167"/>
    </location>
</feature>
<evidence type="ECO:0000256" key="1">
    <source>
        <dbReference type="SAM" id="MobiDB-lite"/>
    </source>
</evidence>
<organism evidence="2 3">
    <name type="scientific">Modicella reniformis</name>
    <dbReference type="NCBI Taxonomy" id="1440133"/>
    <lineage>
        <taxon>Eukaryota</taxon>
        <taxon>Fungi</taxon>
        <taxon>Fungi incertae sedis</taxon>
        <taxon>Mucoromycota</taxon>
        <taxon>Mortierellomycotina</taxon>
        <taxon>Mortierellomycetes</taxon>
        <taxon>Mortierellales</taxon>
        <taxon>Mortierellaceae</taxon>
        <taxon>Modicella</taxon>
    </lineage>
</organism>
<comment type="caution">
    <text evidence="2">The sequence shown here is derived from an EMBL/GenBank/DDBJ whole genome shotgun (WGS) entry which is preliminary data.</text>
</comment>
<gene>
    <name evidence="2" type="ORF">BGZ65_004681</name>
</gene>
<sequence>MPSSRSTLSTFSSKNNITSASSRGLPSKAPMAAMAAIAGNQNGAATCNNNNNNNLPPLSNVHPLQPGYCALEKMIPYGCTIVPHRCGNIDPADDLLTPMGTSVASSSNETFDGDQMDLCLLNDKVSLNNSSSITKTKTRRRPEHGSSLNLERKSRLKRIASVPRMQL</sequence>
<feature type="compositionally biased region" description="Low complexity" evidence="1">
    <location>
        <begin position="1"/>
        <end position="13"/>
    </location>
</feature>
<dbReference type="AlphaFoldDB" id="A0A9P6LSH5"/>
<dbReference type="Proteomes" id="UP000749646">
    <property type="component" value="Unassembled WGS sequence"/>
</dbReference>
<proteinExistence type="predicted"/>
<accession>A0A9P6LSH5</accession>
<protein>
    <submittedName>
        <fullName evidence="2">Uncharacterized protein</fullName>
    </submittedName>
</protein>
<feature type="compositionally biased region" description="Polar residues" evidence="1">
    <location>
        <begin position="14"/>
        <end position="24"/>
    </location>
</feature>
<keyword evidence="3" id="KW-1185">Reference proteome</keyword>